<feature type="binding site" evidence="10">
    <location>
        <begin position="255"/>
        <end position="259"/>
    </location>
    <ligand>
        <name>substrate</name>
    </ligand>
</feature>
<evidence type="ECO:0000256" key="11">
    <source>
        <dbReference type="PIRSR" id="PIRSR500134-3"/>
    </source>
</evidence>
<feature type="active site" description="Nucleophile" evidence="9">
    <location>
        <position position="266"/>
    </location>
</feature>
<evidence type="ECO:0000259" key="12">
    <source>
        <dbReference type="SMART" id="SM00984"/>
    </source>
</evidence>
<dbReference type="InterPro" id="IPR014027">
    <property type="entry name" value="UDP-Glc/GDP-Man_DH_C"/>
</dbReference>
<dbReference type="InterPro" id="IPR036291">
    <property type="entry name" value="NAD(P)-bd_dom_sf"/>
</dbReference>
<dbReference type="SMART" id="SM00984">
    <property type="entry name" value="UDPG_MGDP_dh_C"/>
    <property type="match status" value="1"/>
</dbReference>
<dbReference type="Gene3D" id="3.40.50.720">
    <property type="entry name" value="NAD(P)-binding Rossmann-like Domain"/>
    <property type="match status" value="2"/>
</dbReference>
<dbReference type="InterPro" id="IPR014026">
    <property type="entry name" value="UDP-Glc/GDP-Man_DH_dimer"/>
</dbReference>
<comment type="pathway">
    <text evidence="1">Nucleotide-sugar biosynthesis; UDP-alpha-D-glucuronate biosynthesis; UDP-alpha-D-glucuronate from UDP-alpha-D-glucose: step 1/1.</text>
</comment>
<dbReference type="PROSITE" id="PS51257">
    <property type="entry name" value="PROKAR_LIPOPROTEIN"/>
    <property type="match status" value="1"/>
</dbReference>
<evidence type="ECO:0000256" key="1">
    <source>
        <dbReference type="ARBA" id="ARBA00004701"/>
    </source>
</evidence>
<comment type="catalytic activity">
    <reaction evidence="7 8">
        <text>UDP-alpha-D-glucose + 2 NAD(+) + H2O = UDP-alpha-D-glucuronate + 2 NADH + 3 H(+)</text>
        <dbReference type="Rhea" id="RHEA:23596"/>
        <dbReference type="ChEBI" id="CHEBI:15377"/>
        <dbReference type="ChEBI" id="CHEBI:15378"/>
        <dbReference type="ChEBI" id="CHEBI:57540"/>
        <dbReference type="ChEBI" id="CHEBI:57945"/>
        <dbReference type="ChEBI" id="CHEBI:58052"/>
        <dbReference type="ChEBI" id="CHEBI:58885"/>
        <dbReference type="EC" id="1.1.1.22"/>
    </reaction>
</comment>
<organism evidence="13">
    <name type="scientific">Desulfobacca acetoxidans</name>
    <dbReference type="NCBI Taxonomy" id="60893"/>
    <lineage>
        <taxon>Bacteria</taxon>
        <taxon>Pseudomonadati</taxon>
        <taxon>Thermodesulfobacteriota</taxon>
        <taxon>Desulfobaccia</taxon>
        <taxon>Desulfobaccales</taxon>
        <taxon>Desulfobaccaceae</taxon>
        <taxon>Desulfobacca</taxon>
    </lineage>
</organism>
<dbReference type="Pfam" id="PF00984">
    <property type="entry name" value="UDPG_MGDP_dh"/>
    <property type="match status" value="1"/>
</dbReference>
<feature type="domain" description="UDP-glucose/GDP-mannose dehydrogenase C-terminal" evidence="12">
    <location>
        <begin position="320"/>
        <end position="424"/>
    </location>
</feature>
<comment type="caution">
    <text evidence="13">The sequence shown here is derived from an EMBL/GenBank/DDBJ whole genome shotgun (WGS) entry which is preliminary data.</text>
</comment>
<dbReference type="GO" id="GO:0051287">
    <property type="term" value="F:NAD binding"/>
    <property type="evidence" value="ECO:0007669"/>
    <property type="project" value="InterPro"/>
</dbReference>
<feature type="binding site" evidence="10">
    <location>
        <position position="210"/>
    </location>
    <ligand>
        <name>substrate</name>
    </ligand>
</feature>
<feature type="binding site" evidence="10">
    <location>
        <position position="263"/>
    </location>
    <ligand>
        <name>substrate</name>
    </ligand>
</feature>
<dbReference type="PANTHER" id="PTHR43750:SF3">
    <property type="entry name" value="UDP-GLUCOSE 6-DEHYDROGENASE TUAD"/>
    <property type="match status" value="1"/>
</dbReference>
<protein>
    <recommendedName>
        <fullName evidence="4 8">UDP-glucose 6-dehydrogenase</fullName>
        <ecNumber evidence="3 8">1.1.1.22</ecNumber>
    </recommendedName>
</protein>
<dbReference type="Pfam" id="PF03720">
    <property type="entry name" value="UDPG_MGDP_dh_C"/>
    <property type="match status" value="1"/>
</dbReference>
<dbReference type="NCBIfam" id="TIGR03026">
    <property type="entry name" value="NDP-sugDHase"/>
    <property type="match status" value="1"/>
</dbReference>
<feature type="binding site" evidence="10">
    <location>
        <position position="327"/>
    </location>
    <ligand>
        <name>substrate</name>
    </ligand>
</feature>
<dbReference type="PANTHER" id="PTHR43750">
    <property type="entry name" value="UDP-GLUCOSE 6-DEHYDROGENASE TUAD"/>
    <property type="match status" value="1"/>
</dbReference>
<keyword evidence="6 8" id="KW-0520">NAD</keyword>
<evidence type="ECO:0000256" key="3">
    <source>
        <dbReference type="ARBA" id="ARBA00012954"/>
    </source>
</evidence>
<dbReference type="UniPathway" id="UPA00038">
    <property type="reaction ID" value="UER00491"/>
</dbReference>
<gene>
    <name evidence="13" type="ORF">ENV52_04630</name>
</gene>
<feature type="binding site" evidence="11">
    <location>
        <position position="86"/>
    </location>
    <ligand>
        <name>NAD(+)</name>
        <dbReference type="ChEBI" id="CHEBI:57540"/>
    </ligand>
</feature>
<dbReference type="SUPFAM" id="SSF51735">
    <property type="entry name" value="NAD(P)-binding Rossmann-fold domains"/>
    <property type="match status" value="1"/>
</dbReference>
<dbReference type="Pfam" id="PF03721">
    <property type="entry name" value="UDPG_MGDP_dh_N"/>
    <property type="match status" value="1"/>
</dbReference>
<dbReference type="InterPro" id="IPR028357">
    <property type="entry name" value="UDPglc_DH_bac"/>
</dbReference>
<evidence type="ECO:0000256" key="9">
    <source>
        <dbReference type="PIRSR" id="PIRSR500134-1"/>
    </source>
</evidence>
<keyword evidence="5 8" id="KW-0560">Oxidoreductase</keyword>
<evidence type="ECO:0000313" key="13">
    <source>
        <dbReference type="EMBL" id="HHS28970.1"/>
    </source>
</evidence>
<dbReference type="EMBL" id="DTGR01000072">
    <property type="protein sequence ID" value="HHS28970.1"/>
    <property type="molecule type" value="Genomic_DNA"/>
</dbReference>
<feature type="binding site" evidence="10">
    <location>
        <begin position="155"/>
        <end position="158"/>
    </location>
    <ligand>
        <name>substrate</name>
    </ligand>
</feature>
<dbReference type="AlphaFoldDB" id="A0A7V6A2G0"/>
<feature type="binding site" evidence="11">
    <location>
        <position position="334"/>
    </location>
    <ligand>
        <name>NAD(+)</name>
        <dbReference type="ChEBI" id="CHEBI:57540"/>
    </ligand>
</feature>
<evidence type="ECO:0000256" key="4">
    <source>
        <dbReference type="ARBA" id="ARBA00015132"/>
    </source>
</evidence>
<sequence length="444" mass="48498">MKLAIIGGGYVGLVTAACFAEMGNEVICVDADADKINGLKQGRLPIYEPGLEDYVKRNFAEKRLSFTTDLPASVQKSLIIFIAVGTPQDKDGSADLSAVLAVAREIGKCLNGFKVIVEKSTVPVGTAAKVRGVIREELAARGVDFEFDVVSNPEFLKEGTALDDFMKPDRIVVGCDDVRVAELMKELYAPFVRTHHPIIIMDVVSAELTKYAANSFLATKISFINEIANICSLTGASISMVRQGIGSDSRIGHLFLFPGLGYGGSCFPKDMQALIHTAKSLGYTPRLLDAAEAINKDQRTKFVDMVKSYFKGDVKGKTFGLWGLAFKAGTDDVREAPALTVLTSLVDLGATIKAYDPQAITTARQELGEMPQVSYANSCYEAIKDVDALIINTEWTSFREPDFERMKSLMKQPVIFDGRNLYNPDKIAQLGFEYFYVGKKIGAK</sequence>
<dbReference type="InterPro" id="IPR008927">
    <property type="entry name" value="6-PGluconate_DH-like_C_sf"/>
</dbReference>
<dbReference type="SUPFAM" id="SSF52413">
    <property type="entry name" value="UDP-glucose/GDP-mannose dehydrogenase C-terminal domain"/>
    <property type="match status" value="1"/>
</dbReference>
<dbReference type="GO" id="GO:0006065">
    <property type="term" value="P:UDP-glucuronate biosynthetic process"/>
    <property type="evidence" value="ECO:0007669"/>
    <property type="project" value="UniProtKB-UniPathway"/>
</dbReference>
<comment type="similarity">
    <text evidence="2 8">Belongs to the UDP-glucose/GDP-mannose dehydrogenase family.</text>
</comment>
<evidence type="ECO:0000256" key="2">
    <source>
        <dbReference type="ARBA" id="ARBA00006601"/>
    </source>
</evidence>
<accession>A0A7V6A2G0</accession>
<evidence type="ECO:0000256" key="7">
    <source>
        <dbReference type="ARBA" id="ARBA00047473"/>
    </source>
</evidence>
<dbReference type="PIRSF" id="PIRSF500134">
    <property type="entry name" value="UDPglc_DH_bac"/>
    <property type="match status" value="1"/>
</dbReference>
<evidence type="ECO:0000256" key="5">
    <source>
        <dbReference type="ARBA" id="ARBA00023002"/>
    </source>
</evidence>
<dbReference type="EC" id="1.1.1.22" evidence="3 8"/>
<reference evidence="13" key="1">
    <citation type="journal article" date="2020" name="mSystems">
        <title>Genome- and Community-Level Interaction Insights into Carbon Utilization and Element Cycling Functions of Hydrothermarchaeota in Hydrothermal Sediment.</title>
        <authorList>
            <person name="Zhou Z."/>
            <person name="Liu Y."/>
            <person name="Xu W."/>
            <person name="Pan J."/>
            <person name="Luo Z.H."/>
            <person name="Li M."/>
        </authorList>
    </citation>
    <scope>NUCLEOTIDE SEQUENCE [LARGE SCALE GENOMIC DNA]</scope>
    <source>
        <strain evidence="13">SpSt-767</strain>
    </source>
</reference>
<evidence type="ECO:0000256" key="6">
    <source>
        <dbReference type="ARBA" id="ARBA00023027"/>
    </source>
</evidence>
<dbReference type="InterPro" id="IPR017476">
    <property type="entry name" value="UDP-Glc/GDP-Man"/>
</dbReference>
<name>A0A7V6A2G0_9BACT</name>
<dbReference type="Gene3D" id="1.20.5.100">
    <property type="entry name" value="Cytochrome c1, transmembrane anchor, C-terminal"/>
    <property type="match status" value="1"/>
</dbReference>
<feature type="binding site" evidence="11">
    <location>
        <position position="30"/>
    </location>
    <ligand>
        <name>NAD(+)</name>
        <dbReference type="ChEBI" id="CHEBI:57540"/>
    </ligand>
</feature>
<feature type="binding site" evidence="11">
    <location>
        <position position="158"/>
    </location>
    <ligand>
        <name>NAD(+)</name>
        <dbReference type="ChEBI" id="CHEBI:57540"/>
    </ligand>
</feature>
<dbReference type="GO" id="GO:0003979">
    <property type="term" value="F:UDP-glucose 6-dehydrogenase activity"/>
    <property type="evidence" value="ECO:0007669"/>
    <property type="project" value="UniProtKB-EC"/>
</dbReference>
<feature type="binding site" evidence="11">
    <location>
        <position position="35"/>
    </location>
    <ligand>
        <name>NAD(+)</name>
        <dbReference type="ChEBI" id="CHEBI:57540"/>
    </ligand>
</feature>
<dbReference type="PIRSF" id="PIRSF000124">
    <property type="entry name" value="UDPglc_GDPman_dh"/>
    <property type="match status" value="1"/>
</dbReference>
<dbReference type="InterPro" id="IPR001732">
    <property type="entry name" value="UDP-Glc/GDP-Man_DH_N"/>
</dbReference>
<feature type="binding site" evidence="11">
    <location>
        <position position="269"/>
    </location>
    <ligand>
        <name>NAD(+)</name>
        <dbReference type="ChEBI" id="CHEBI:57540"/>
    </ligand>
</feature>
<proteinExistence type="inferred from homology"/>
<evidence type="ECO:0000256" key="10">
    <source>
        <dbReference type="PIRSR" id="PIRSR500134-2"/>
    </source>
</evidence>
<feature type="binding site" evidence="11">
    <location>
        <position position="121"/>
    </location>
    <ligand>
        <name>NAD(+)</name>
        <dbReference type="ChEBI" id="CHEBI:57540"/>
    </ligand>
</feature>
<dbReference type="GO" id="GO:0000271">
    <property type="term" value="P:polysaccharide biosynthetic process"/>
    <property type="evidence" value="ECO:0007669"/>
    <property type="project" value="InterPro"/>
</dbReference>
<dbReference type="SUPFAM" id="SSF48179">
    <property type="entry name" value="6-phosphogluconate dehydrogenase C-terminal domain-like"/>
    <property type="match status" value="1"/>
</dbReference>
<evidence type="ECO:0000256" key="8">
    <source>
        <dbReference type="PIRNR" id="PIRNR000124"/>
    </source>
</evidence>
<dbReference type="InterPro" id="IPR036220">
    <property type="entry name" value="UDP-Glc/GDP-Man_DH_C_sf"/>
</dbReference>